<dbReference type="PANTHER" id="PTHR15504">
    <property type="entry name" value="NASOPHARYNGEAL EPITHELIUM SPECIFIC PROTEIN 1"/>
    <property type="match status" value="1"/>
</dbReference>
<reference evidence="9 10" key="1">
    <citation type="journal article" date="2014" name="Nat. Genet.">
        <title>Whole-genome sequence of a flatfish provides insights into ZW sex chromosome evolution and adaptation to a benthic lifestyle.</title>
        <authorList>
            <person name="Chen S."/>
            <person name="Zhang G."/>
            <person name="Shao C."/>
            <person name="Huang Q."/>
            <person name="Liu G."/>
            <person name="Zhang P."/>
            <person name="Song W."/>
            <person name="An N."/>
            <person name="Chalopin D."/>
            <person name="Volff J.N."/>
            <person name="Hong Y."/>
            <person name="Li Q."/>
            <person name="Sha Z."/>
            <person name="Zhou H."/>
            <person name="Xie M."/>
            <person name="Yu Q."/>
            <person name="Liu Y."/>
            <person name="Xiang H."/>
            <person name="Wang N."/>
            <person name="Wu K."/>
            <person name="Yang C."/>
            <person name="Zhou Q."/>
            <person name="Liao X."/>
            <person name="Yang L."/>
            <person name="Hu Q."/>
            <person name="Zhang J."/>
            <person name="Meng L."/>
            <person name="Jin L."/>
            <person name="Tian Y."/>
            <person name="Lian J."/>
            <person name="Yang J."/>
            <person name="Miao G."/>
            <person name="Liu S."/>
            <person name="Liang Z."/>
            <person name="Yan F."/>
            <person name="Li Y."/>
            <person name="Sun B."/>
            <person name="Zhang H."/>
            <person name="Zhang J."/>
            <person name="Zhu Y."/>
            <person name="Du M."/>
            <person name="Zhao Y."/>
            <person name="Schartl M."/>
            <person name="Tang Q."/>
            <person name="Wang J."/>
        </authorList>
    </citation>
    <scope>NUCLEOTIDE SEQUENCE</scope>
</reference>
<dbReference type="InterPro" id="IPR043597">
    <property type="entry name" value="TPH_dom"/>
</dbReference>
<keyword evidence="10" id="KW-1185">Reference proteome</keyword>
<protein>
    <recommendedName>
        <fullName evidence="7">Cilia- and flagella-associated protein 45</fullName>
    </recommendedName>
</protein>
<keyword evidence="2" id="KW-0282">Flagellum</keyword>
<dbReference type="InParanoid" id="A0A3P8UJD5"/>
<name>A0A3P8UJD5_CYNSE</name>
<evidence type="ECO:0000256" key="4">
    <source>
        <dbReference type="ARBA" id="ARBA00023069"/>
    </source>
</evidence>
<reference evidence="9" key="2">
    <citation type="submission" date="2025-08" db="UniProtKB">
        <authorList>
            <consortium name="Ensembl"/>
        </authorList>
    </citation>
    <scope>IDENTIFICATION</scope>
</reference>
<evidence type="ECO:0000256" key="3">
    <source>
        <dbReference type="ARBA" id="ARBA00023054"/>
    </source>
</evidence>
<dbReference type="PANTHER" id="PTHR15504:SF0">
    <property type="entry name" value="CILIA- AND FLAGELLA-ASSOCIATED PROTEIN 45"/>
    <property type="match status" value="1"/>
</dbReference>
<evidence type="ECO:0000256" key="6">
    <source>
        <dbReference type="ARBA" id="ARBA00034116"/>
    </source>
</evidence>
<keyword evidence="4" id="KW-0969">Cilium</keyword>
<evidence type="ECO:0000256" key="7">
    <source>
        <dbReference type="ARBA" id="ARBA00034142"/>
    </source>
</evidence>
<accession>A0A3P8UJD5</accession>
<dbReference type="AlphaFoldDB" id="A0A3P8UJD5"/>
<keyword evidence="3" id="KW-0175">Coiled coil</keyword>
<dbReference type="GO" id="GO:0031514">
    <property type="term" value="C:motile cilium"/>
    <property type="evidence" value="ECO:0007669"/>
    <property type="project" value="UniProtKB-SubCell"/>
</dbReference>
<dbReference type="Proteomes" id="UP000265120">
    <property type="component" value="Chromosome 6"/>
</dbReference>
<evidence type="ECO:0000256" key="1">
    <source>
        <dbReference type="ARBA" id="ARBA00004230"/>
    </source>
</evidence>
<reference evidence="9" key="3">
    <citation type="submission" date="2025-09" db="UniProtKB">
        <authorList>
            <consortium name="Ensembl"/>
        </authorList>
    </citation>
    <scope>IDENTIFICATION</scope>
</reference>
<dbReference type="Ensembl" id="ENSCSET00000003368.1">
    <property type="protein sequence ID" value="ENSCSEP00000003323.1"/>
    <property type="gene ID" value="ENSCSEG00000002173.1"/>
</dbReference>
<comment type="similarity">
    <text evidence="6">Belongs to the CFAP45 family.</text>
</comment>
<dbReference type="InterPro" id="IPR033253">
    <property type="entry name" value="CFAP45"/>
</dbReference>
<evidence type="ECO:0000313" key="10">
    <source>
        <dbReference type="Proteomes" id="UP000265120"/>
    </source>
</evidence>
<dbReference type="Pfam" id="PF13868">
    <property type="entry name" value="TPH"/>
    <property type="match status" value="1"/>
</dbReference>
<comment type="subcellular location">
    <subcellularLocation>
        <location evidence="1">Cell projection</location>
        <location evidence="1">Cilium</location>
        <location evidence="1">Flagellum</location>
    </subcellularLocation>
</comment>
<sequence>MALVHGERVAQKSTDSWKLYERRNQSADSLTVLTCSNPHLLLTSSPKPSDRMRMKKATTAAPSKVGASKTRLCQALASAPVEIVKPPTPPKSPEFVRVITATKTGTIIRNLRIPRGPPSSEILPTRDDLIIAEESKKLHMQEKQRICDQTCAEAERTAKEINQKILDRAHYLQMEQEYDIRNLNSIIIGAKFNALNEAKVAENIELREKFLKEQKALDALDNLTNKKFWDVIDERERLKRVFRVERRKGINEQIMHNLEVKRRIAEENLLEGQRIREVNEKKELQAIIDKKRKKEEDRRMHEDNLRVNDIIMTQEKRKKELQLLEIMHMENVRKKMESDDNRFAEQKRIREEKDRRYDEGFKLLVKENERLAEIQKQKVNNEKIWRRNFHLQRINNVADHRLNKLKYLKSTGRGRRVCVCVCEREGEWEWRVGVLMTENPASRRQRSKSLCTTDIPNKHCRGETPSVILCRKYICVFVSSTLTHILSSRSERSRGTEKYKDRRQLFREATVICFLPREGKKKKKRRKILK</sequence>
<organism evidence="9 10">
    <name type="scientific">Cynoglossus semilaevis</name>
    <name type="common">Tongue sole</name>
    <dbReference type="NCBI Taxonomy" id="244447"/>
    <lineage>
        <taxon>Eukaryota</taxon>
        <taxon>Metazoa</taxon>
        <taxon>Chordata</taxon>
        <taxon>Craniata</taxon>
        <taxon>Vertebrata</taxon>
        <taxon>Euteleostomi</taxon>
        <taxon>Actinopterygii</taxon>
        <taxon>Neopterygii</taxon>
        <taxon>Teleostei</taxon>
        <taxon>Neoteleostei</taxon>
        <taxon>Acanthomorphata</taxon>
        <taxon>Carangaria</taxon>
        <taxon>Pleuronectiformes</taxon>
        <taxon>Pleuronectoidei</taxon>
        <taxon>Cynoglossidae</taxon>
        <taxon>Cynoglossinae</taxon>
        <taxon>Cynoglossus</taxon>
    </lineage>
</organism>
<feature type="domain" description="Trichohyalin-plectin-homology" evidence="8">
    <location>
        <begin position="174"/>
        <end position="376"/>
    </location>
</feature>
<keyword evidence="5" id="KW-0966">Cell projection</keyword>
<proteinExistence type="inferred from homology"/>
<evidence type="ECO:0000259" key="8">
    <source>
        <dbReference type="Pfam" id="PF13868"/>
    </source>
</evidence>
<evidence type="ECO:0000256" key="2">
    <source>
        <dbReference type="ARBA" id="ARBA00022846"/>
    </source>
</evidence>
<dbReference type="STRING" id="244447.ENSCSEP00000003323"/>
<evidence type="ECO:0000313" key="9">
    <source>
        <dbReference type="Ensembl" id="ENSCSEP00000003323.1"/>
    </source>
</evidence>
<evidence type="ECO:0000256" key="5">
    <source>
        <dbReference type="ARBA" id="ARBA00023273"/>
    </source>
</evidence>